<evidence type="ECO:0000313" key="1">
    <source>
        <dbReference type="Proteomes" id="UP000790787"/>
    </source>
</evidence>
<accession>A0AC58TL31</accession>
<protein>
    <submittedName>
        <fullName evidence="2">Uncharacterized protein LOC142175249</fullName>
    </submittedName>
</protein>
<reference evidence="1" key="1">
    <citation type="journal article" date="2014" name="Nat. Commun.">
        <title>The tobacco genome sequence and its comparison with those of tomato and potato.</title>
        <authorList>
            <person name="Sierro N."/>
            <person name="Battey J.N."/>
            <person name="Ouadi S."/>
            <person name="Bakaher N."/>
            <person name="Bovet L."/>
            <person name="Willig A."/>
            <person name="Goepfert S."/>
            <person name="Peitsch M.C."/>
            <person name="Ivanov N.V."/>
        </authorList>
    </citation>
    <scope>NUCLEOTIDE SEQUENCE [LARGE SCALE GENOMIC DNA]</scope>
</reference>
<gene>
    <name evidence="2" type="primary">LOC142175249</name>
</gene>
<name>A0AC58TL31_TOBAC</name>
<evidence type="ECO:0000313" key="2">
    <source>
        <dbReference type="RefSeq" id="XP_075097932.1"/>
    </source>
</evidence>
<proteinExistence type="predicted"/>
<dbReference type="RefSeq" id="XP_075097932.1">
    <property type="nucleotide sequence ID" value="XM_075241831.1"/>
</dbReference>
<dbReference type="Proteomes" id="UP000790787">
    <property type="component" value="Chromosome 21"/>
</dbReference>
<organism evidence="1 2">
    <name type="scientific">Nicotiana tabacum</name>
    <name type="common">Common tobacco</name>
    <dbReference type="NCBI Taxonomy" id="4097"/>
    <lineage>
        <taxon>Eukaryota</taxon>
        <taxon>Viridiplantae</taxon>
        <taxon>Streptophyta</taxon>
        <taxon>Embryophyta</taxon>
        <taxon>Tracheophyta</taxon>
        <taxon>Spermatophyta</taxon>
        <taxon>Magnoliopsida</taxon>
        <taxon>eudicotyledons</taxon>
        <taxon>Gunneridae</taxon>
        <taxon>Pentapetalae</taxon>
        <taxon>asterids</taxon>
        <taxon>lamiids</taxon>
        <taxon>Solanales</taxon>
        <taxon>Solanaceae</taxon>
        <taxon>Nicotianoideae</taxon>
        <taxon>Nicotianeae</taxon>
        <taxon>Nicotiana</taxon>
    </lineage>
</organism>
<reference evidence="2" key="2">
    <citation type="submission" date="2025-08" db="UniProtKB">
        <authorList>
            <consortium name="RefSeq"/>
        </authorList>
    </citation>
    <scope>IDENTIFICATION</scope>
    <source>
        <tissue evidence="2">Leaf</tissue>
    </source>
</reference>
<sequence>MERDNIRYVQKCHQCQIHGDFIRVPLNELKVMGLPWSFATWGMDVIGPIELATSNRHHFILVAINYYTKWVETSTYKAVTKKVVAHFVRNNIVYRFGIPESIITHNDVNLNSDLMREICYRTTMRTSSGETPYMLVYGTEAVIPEEAEIPSLRVIQQAKLDNAEWI</sequence>
<keyword evidence="1" id="KW-1185">Reference proteome</keyword>